<dbReference type="GO" id="GO:0046872">
    <property type="term" value="F:metal ion binding"/>
    <property type="evidence" value="ECO:0007669"/>
    <property type="project" value="UniProtKB-KW"/>
</dbReference>
<dbReference type="Gene3D" id="1.10.600.10">
    <property type="entry name" value="Farnesyl Diphosphate Synthase"/>
    <property type="match status" value="1"/>
</dbReference>
<evidence type="ECO:0000256" key="3">
    <source>
        <dbReference type="ARBA" id="ARBA00022679"/>
    </source>
</evidence>
<keyword evidence="9" id="KW-1185">Reference proteome</keyword>
<dbReference type="GO" id="GO:0016114">
    <property type="term" value="P:terpenoid biosynthetic process"/>
    <property type="evidence" value="ECO:0007669"/>
    <property type="project" value="UniProtKB-ARBA"/>
</dbReference>
<dbReference type="SFLD" id="SFLDS00005">
    <property type="entry name" value="Isoprenoid_Synthase_Type_I"/>
    <property type="match status" value="1"/>
</dbReference>
<dbReference type="Proteomes" id="UP000243426">
    <property type="component" value="Chromosome I"/>
</dbReference>
<dbReference type="InterPro" id="IPR000092">
    <property type="entry name" value="Polyprenyl_synt"/>
</dbReference>
<dbReference type="InterPro" id="IPR053378">
    <property type="entry name" value="Prenyl_diphosphate_synthase"/>
</dbReference>
<evidence type="ECO:0000256" key="6">
    <source>
        <dbReference type="ARBA" id="ARBA00023229"/>
    </source>
</evidence>
<comment type="cofactor">
    <cofactor evidence="1">
        <name>Mg(2+)</name>
        <dbReference type="ChEBI" id="CHEBI:18420"/>
    </cofactor>
</comment>
<dbReference type="RefSeq" id="WP_090275976.1">
    <property type="nucleotide sequence ID" value="NZ_LT629748.1"/>
</dbReference>
<dbReference type="PROSITE" id="PS00723">
    <property type="entry name" value="POLYPRENYL_SYNTHASE_1"/>
    <property type="match status" value="1"/>
</dbReference>
<dbReference type="CDD" id="cd00685">
    <property type="entry name" value="Trans_IPPS_HT"/>
    <property type="match status" value="1"/>
</dbReference>
<dbReference type="GO" id="GO:0008654">
    <property type="term" value="P:phospholipid biosynthetic process"/>
    <property type="evidence" value="ECO:0007669"/>
    <property type="project" value="UniProtKB-ARBA"/>
</dbReference>
<accession>A0A1H1Y2Y8</accession>
<reference evidence="9" key="1">
    <citation type="submission" date="2016-10" db="EMBL/GenBank/DDBJ databases">
        <authorList>
            <person name="Varghese N."/>
            <person name="Submissions S."/>
        </authorList>
    </citation>
    <scope>NUCLEOTIDE SEQUENCE [LARGE SCALE GENOMIC DNA]</scope>
    <source>
        <strain evidence="9">2SM5</strain>
    </source>
</reference>
<dbReference type="PANTHER" id="PTHR43281:SF1">
    <property type="entry name" value="FARNESYL DIPHOSPHATE SYNTHASE"/>
    <property type="match status" value="1"/>
</dbReference>
<keyword evidence="4" id="KW-0479">Metal-binding</keyword>
<dbReference type="InterPro" id="IPR008949">
    <property type="entry name" value="Isoprenoid_synthase_dom_sf"/>
</dbReference>
<dbReference type="GO" id="GO:0005737">
    <property type="term" value="C:cytoplasm"/>
    <property type="evidence" value="ECO:0007669"/>
    <property type="project" value="UniProtKB-ARBA"/>
</dbReference>
<dbReference type="PROSITE" id="PS00444">
    <property type="entry name" value="POLYPRENYL_SYNTHASE_2"/>
    <property type="match status" value="1"/>
</dbReference>
<dbReference type="SUPFAM" id="SSF48576">
    <property type="entry name" value="Terpenoid synthases"/>
    <property type="match status" value="1"/>
</dbReference>
<sequence length="295" mass="31958">MSDFGDYLKACQKRIDTHLDQQFCNSHPGLERLYAAIRYSVTGGGKRVRPLLAYASCEALGGTDKPVDVVAGAVELIHAYSLIHDDLPAMDDDNLRRGRPTCHRAFDEATAILAGDALQALAFEWISCEGSWQAETRLRMTTLLARAAGPQGMVGGQAIDLASVGAQLDQNALEDMHQHKTGALIHASVRLGALATERADDDQLAALEEYARCIGLAFQVQDDIIDIESDTSVSGKQQGADHARGKPTYPAMLGLDGAHALARSLCDQAISTLEPFGSPAERLRQVARYIVERRF</sequence>
<dbReference type="GO" id="GO:0004659">
    <property type="term" value="F:prenyltransferase activity"/>
    <property type="evidence" value="ECO:0007669"/>
    <property type="project" value="InterPro"/>
</dbReference>
<dbReference type="NCBIfam" id="NF045485">
    <property type="entry name" value="FPPsyn"/>
    <property type="match status" value="1"/>
</dbReference>
<evidence type="ECO:0000256" key="5">
    <source>
        <dbReference type="ARBA" id="ARBA00022842"/>
    </source>
</evidence>
<dbReference type="Pfam" id="PF00348">
    <property type="entry name" value="polyprenyl_synt"/>
    <property type="match status" value="1"/>
</dbReference>
<evidence type="ECO:0000256" key="2">
    <source>
        <dbReference type="ARBA" id="ARBA00006706"/>
    </source>
</evidence>
<evidence type="ECO:0000256" key="4">
    <source>
        <dbReference type="ARBA" id="ARBA00022723"/>
    </source>
</evidence>
<dbReference type="PANTHER" id="PTHR43281">
    <property type="entry name" value="FARNESYL DIPHOSPHATE SYNTHASE"/>
    <property type="match status" value="1"/>
</dbReference>
<evidence type="ECO:0000313" key="8">
    <source>
        <dbReference type="EMBL" id="SDT15763.1"/>
    </source>
</evidence>
<dbReference type="EMBL" id="LT629748">
    <property type="protein sequence ID" value="SDT15763.1"/>
    <property type="molecule type" value="Genomic_DNA"/>
</dbReference>
<dbReference type="InterPro" id="IPR033749">
    <property type="entry name" value="Polyprenyl_synt_CS"/>
</dbReference>
<protein>
    <submittedName>
        <fullName evidence="8">Farnesyl-diphosphate synthase</fullName>
    </submittedName>
</protein>
<dbReference type="SFLD" id="SFLDG01017">
    <property type="entry name" value="Polyprenyl_Transferase_Like"/>
    <property type="match status" value="1"/>
</dbReference>
<keyword evidence="6" id="KW-0414">Isoprene biosynthesis</keyword>
<evidence type="ECO:0000256" key="7">
    <source>
        <dbReference type="RuleBase" id="RU004466"/>
    </source>
</evidence>
<keyword evidence="3 7" id="KW-0808">Transferase</keyword>
<keyword evidence="5" id="KW-0460">Magnesium</keyword>
<gene>
    <name evidence="8" type="ORF">SAMN05216198_3828</name>
</gene>
<dbReference type="STRING" id="797277.SAMN05216198_3828"/>
<evidence type="ECO:0000256" key="1">
    <source>
        <dbReference type="ARBA" id="ARBA00001946"/>
    </source>
</evidence>
<dbReference type="OrthoDB" id="9805316at2"/>
<comment type="similarity">
    <text evidence="2 7">Belongs to the FPP/GGPP synthase family.</text>
</comment>
<dbReference type="FunFam" id="1.10.600.10:FF:000001">
    <property type="entry name" value="Geranylgeranyl diphosphate synthase"/>
    <property type="match status" value="1"/>
</dbReference>
<name>A0A1H1Y2Y8_9GAMM</name>
<proteinExistence type="inferred from homology"/>
<organism evidence="8 9">
    <name type="scientific">Halopseudomonas litoralis</name>
    <dbReference type="NCBI Taxonomy" id="797277"/>
    <lineage>
        <taxon>Bacteria</taxon>
        <taxon>Pseudomonadati</taxon>
        <taxon>Pseudomonadota</taxon>
        <taxon>Gammaproteobacteria</taxon>
        <taxon>Pseudomonadales</taxon>
        <taxon>Pseudomonadaceae</taxon>
        <taxon>Halopseudomonas</taxon>
    </lineage>
</organism>
<evidence type="ECO:0000313" key="9">
    <source>
        <dbReference type="Proteomes" id="UP000243426"/>
    </source>
</evidence>
<dbReference type="AlphaFoldDB" id="A0A1H1Y2Y8"/>